<feature type="compositionally biased region" description="Basic and acidic residues" evidence="1">
    <location>
        <begin position="58"/>
        <end position="67"/>
    </location>
</feature>
<reference evidence="2" key="1">
    <citation type="submission" date="2022-03" db="EMBL/GenBank/DDBJ databases">
        <authorList>
            <person name="Alioto T."/>
            <person name="Alioto T."/>
            <person name="Gomez Garrido J."/>
        </authorList>
    </citation>
    <scope>NUCLEOTIDE SEQUENCE</scope>
</reference>
<proteinExistence type="predicted"/>
<feature type="region of interest" description="Disordered" evidence="1">
    <location>
        <begin position="23"/>
        <end position="67"/>
    </location>
</feature>
<organism evidence="2 3">
    <name type="scientific">Pelobates cultripes</name>
    <name type="common">Western spadefoot toad</name>
    <dbReference type="NCBI Taxonomy" id="61616"/>
    <lineage>
        <taxon>Eukaryota</taxon>
        <taxon>Metazoa</taxon>
        <taxon>Chordata</taxon>
        <taxon>Craniata</taxon>
        <taxon>Vertebrata</taxon>
        <taxon>Euteleostomi</taxon>
        <taxon>Amphibia</taxon>
        <taxon>Batrachia</taxon>
        <taxon>Anura</taxon>
        <taxon>Pelobatoidea</taxon>
        <taxon>Pelobatidae</taxon>
        <taxon>Pelobates</taxon>
    </lineage>
</organism>
<protein>
    <submittedName>
        <fullName evidence="2">Uncharacterized protein</fullName>
    </submittedName>
</protein>
<sequence>MKVHFQGAWSALWHFNSAIGPPEMTSEAGRKSLPRSLLPAYTRSHTGERGGSGNSDSHQPEPLDPREVTLLQLKESTSLVQWENGPGSCSCIVSTISKVKFY</sequence>
<evidence type="ECO:0000313" key="3">
    <source>
        <dbReference type="Proteomes" id="UP001295444"/>
    </source>
</evidence>
<name>A0AAD1VZG1_PELCU</name>
<evidence type="ECO:0000256" key="1">
    <source>
        <dbReference type="SAM" id="MobiDB-lite"/>
    </source>
</evidence>
<gene>
    <name evidence="2" type="ORF">PECUL_23A014000</name>
</gene>
<accession>A0AAD1VZG1</accession>
<evidence type="ECO:0000313" key="2">
    <source>
        <dbReference type="EMBL" id="CAH2277723.1"/>
    </source>
</evidence>
<keyword evidence="3" id="KW-1185">Reference proteome</keyword>
<dbReference type="AlphaFoldDB" id="A0AAD1VZG1"/>
<dbReference type="EMBL" id="OW240914">
    <property type="protein sequence ID" value="CAH2277723.1"/>
    <property type="molecule type" value="Genomic_DNA"/>
</dbReference>
<dbReference type="Proteomes" id="UP001295444">
    <property type="component" value="Chromosome 03"/>
</dbReference>